<gene>
    <name evidence="2" type="ORF">JZ00_05010</name>
</gene>
<dbReference type="Proteomes" id="UP000030949">
    <property type="component" value="Unassembled WGS sequence"/>
</dbReference>
<evidence type="ECO:0000313" key="2">
    <source>
        <dbReference type="EMBL" id="KHK66137.1"/>
    </source>
</evidence>
<evidence type="ECO:0000313" key="3">
    <source>
        <dbReference type="Proteomes" id="UP000030949"/>
    </source>
</evidence>
<name>A0A0B1Z9X1_9PSED</name>
<sequence length="195" mass="19733">MSSLSKPATALLLMAFASLVALPALAAQPKAVAQAPAQKVSMLGGKFSFTLPNGFTATPLSAGEVDQGTAGASGTMYSNATTRTVVIAAENTLVGGANVKDNDAAFLDATFADFAVQKTKALPDAKILGEQSLTQKATGLGLRRLDTKATQGGGPTLDTTLIAASGTRMAVVQIISRASDQVGHEALVKQIASGK</sequence>
<protein>
    <submittedName>
        <fullName evidence="2">Uncharacterized protein</fullName>
    </submittedName>
</protein>
<dbReference type="RefSeq" id="WP_039589183.1">
    <property type="nucleotide sequence ID" value="NZ_CP142104.1"/>
</dbReference>
<feature type="signal peptide" evidence="1">
    <location>
        <begin position="1"/>
        <end position="26"/>
    </location>
</feature>
<proteinExistence type="predicted"/>
<keyword evidence="1" id="KW-0732">Signal</keyword>
<accession>A0A0B1Z9X1</accession>
<dbReference type="OrthoDB" id="7026399at2"/>
<organism evidence="2 3">
    <name type="scientific">Pseudomonas frederiksbergensis</name>
    <dbReference type="NCBI Taxonomy" id="104087"/>
    <lineage>
        <taxon>Bacteria</taxon>
        <taxon>Pseudomonadati</taxon>
        <taxon>Pseudomonadota</taxon>
        <taxon>Gammaproteobacteria</taxon>
        <taxon>Pseudomonadales</taxon>
        <taxon>Pseudomonadaceae</taxon>
        <taxon>Pseudomonas</taxon>
    </lineage>
</organism>
<reference evidence="3" key="1">
    <citation type="submission" date="2015-03" db="EMBL/GenBank/DDBJ databases">
        <title>Pseudomonas frederiksbergensis hydrocarbon degrader.</title>
        <authorList>
            <person name="Brown L.M."/>
            <person name="Ruiz O.N."/>
            <person name="Mueller S."/>
            <person name="Gunasekera T.S."/>
        </authorList>
    </citation>
    <scope>NUCLEOTIDE SEQUENCE [LARGE SCALE GENOMIC DNA]</scope>
    <source>
        <strain evidence="3">SI8</strain>
    </source>
</reference>
<dbReference type="AlphaFoldDB" id="A0A0B1Z9X1"/>
<comment type="caution">
    <text evidence="2">The sequence shown here is derived from an EMBL/GenBank/DDBJ whole genome shotgun (WGS) entry which is preliminary data.</text>
</comment>
<feature type="chain" id="PRO_5002084409" evidence="1">
    <location>
        <begin position="27"/>
        <end position="195"/>
    </location>
</feature>
<dbReference type="EMBL" id="JQGJ01000002">
    <property type="protein sequence ID" value="KHK66137.1"/>
    <property type="molecule type" value="Genomic_DNA"/>
</dbReference>
<evidence type="ECO:0000256" key="1">
    <source>
        <dbReference type="SAM" id="SignalP"/>
    </source>
</evidence>